<feature type="coiled-coil region" evidence="1">
    <location>
        <begin position="75"/>
        <end position="130"/>
    </location>
</feature>
<keyword evidence="3" id="KW-1185">Reference proteome</keyword>
<reference evidence="2" key="1">
    <citation type="submission" date="2019-04" db="EMBL/GenBank/DDBJ databases">
        <title>Sequencing of skin fungus with MAO and IRED activity.</title>
        <authorList>
            <person name="Marsaioli A.J."/>
            <person name="Bonatto J.M.C."/>
            <person name="Reis Junior O."/>
        </authorList>
    </citation>
    <scope>NUCLEOTIDE SEQUENCE</scope>
    <source>
        <strain evidence="2">30M1</strain>
    </source>
</reference>
<proteinExistence type="predicted"/>
<protein>
    <submittedName>
        <fullName evidence="2">Uncharacterized protein</fullName>
    </submittedName>
</protein>
<keyword evidence="1" id="KW-0175">Coiled coil</keyword>
<accession>A0A9P4W819</accession>
<dbReference type="AlphaFoldDB" id="A0A9P4W819"/>
<sequence length="206" mass="23921">MALPSGGVSLCEFSPEDDQVAVDKLSSRTFHLSSIAREPRCEKEEWARKENGWAQERLELPRKLETLEDTQAWVSKQAEQSAKKAEQADTRLREERAKKRQAREAHSKLARELEALKKKMAAEVNGHRETRIELRRERNSRQETYAALESHLRGCPSEQIAEEVVEQRRERERANSVYSVHYSSSIDDFEMIDPLDDYIPEDVVVR</sequence>
<comment type="caution">
    <text evidence="2">The sequence shown here is derived from an EMBL/GenBank/DDBJ whole genome shotgun (WGS) entry which is preliminary data.</text>
</comment>
<dbReference type="EMBL" id="SWKU01000024">
    <property type="protein sequence ID" value="KAF2997124.1"/>
    <property type="molecule type" value="Genomic_DNA"/>
</dbReference>
<gene>
    <name evidence="2" type="ORF">E8E13_004516</name>
</gene>
<name>A0A9P4W819_CURKU</name>
<organism evidence="2 3">
    <name type="scientific">Curvularia kusanoi</name>
    <name type="common">Cochliobolus kusanoi</name>
    <dbReference type="NCBI Taxonomy" id="90978"/>
    <lineage>
        <taxon>Eukaryota</taxon>
        <taxon>Fungi</taxon>
        <taxon>Dikarya</taxon>
        <taxon>Ascomycota</taxon>
        <taxon>Pezizomycotina</taxon>
        <taxon>Dothideomycetes</taxon>
        <taxon>Pleosporomycetidae</taxon>
        <taxon>Pleosporales</taxon>
        <taxon>Pleosporineae</taxon>
        <taxon>Pleosporaceae</taxon>
        <taxon>Curvularia</taxon>
    </lineage>
</organism>
<evidence type="ECO:0000313" key="2">
    <source>
        <dbReference type="EMBL" id="KAF2997124.1"/>
    </source>
</evidence>
<evidence type="ECO:0000313" key="3">
    <source>
        <dbReference type="Proteomes" id="UP000801428"/>
    </source>
</evidence>
<evidence type="ECO:0000256" key="1">
    <source>
        <dbReference type="SAM" id="Coils"/>
    </source>
</evidence>
<dbReference type="Proteomes" id="UP000801428">
    <property type="component" value="Unassembled WGS sequence"/>
</dbReference>